<gene>
    <name evidence="1" type="ORF">ABWT76_002534</name>
</gene>
<dbReference type="InterPro" id="IPR038402">
    <property type="entry name" value="PvuII_sf"/>
</dbReference>
<dbReference type="RefSeq" id="WP_054469976.1">
    <property type="nucleotide sequence ID" value="NZ_CP159837.1"/>
</dbReference>
<dbReference type="EMBL" id="CP159837">
    <property type="protein sequence ID" value="XCM39590.1"/>
    <property type="molecule type" value="Genomic_DNA"/>
</dbReference>
<organism evidence="1">
    <name type="scientific">Planktothricoides raciborskii GIHE-MW2</name>
    <dbReference type="NCBI Taxonomy" id="2792601"/>
    <lineage>
        <taxon>Bacteria</taxon>
        <taxon>Bacillati</taxon>
        <taxon>Cyanobacteriota</taxon>
        <taxon>Cyanophyceae</taxon>
        <taxon>Oscillatoriophycideae</taxon>
        <taxon>Oscillatoriales</taxon>
        <taxon>Oscillatoriaceae</taxon>
        <taxon>Planktothricoides</taxon>
    </lineage>
</organism>
<reference evidence="1" key="1">
    <citation type="submission" date="2024-07" db="EMBL/GenBank/DDBJ databases">
        <authorList>
            <person name="Kim Y.J."/>
            <person name="Jeong J.Y."/>
        </authorList>
    </citation>
    <scope>NUCLEOTIDE SEQUENCE</scope>
    <source>
        <strain evidence="1">GIHE-MW2</strain>
    </source>
</reference>
<name>A0AAU8JLJ8_9CYAN</name>
<evidence type="ECO:0000313" key="1">
    <source>
        <dbReference type="EMBL" id="XCM39590.1"/>
    </source>
</evidence>
<sequence>MTVQDDRRENELITLFQLEKPANATRSGTDAILNFANQQIAFELKSTTKSSVTTVRDFSPDHINKWQGKHWLFGFYEPGGKTIKYCLYGSPKAMAPWIQEKAAYIQLDYQLADLLPELITKEVLYQMLGQKELYSIEDARQLQKKQYSMQQYRDKMDMEMGYSPERMLSILQDRCRYLLQRGSTLNNPHIPDSYFHGWERITTNHAQRLRELVRQELLNNASATDTATQ</sequence>
<proteinExistence type="predicted"/>
<dbReference type="Gene3D" id="3.40.210.10">
    <property type="entry name" value="PVUII Endonuclease, subunit A"/>
    <property type="match status" value="1"/>
</dbReference>
<protein>
    <submittedName>
        <fullName evidence="1">Uncharacterized protein</fullName>
    </submittedName>
</protein>
<accession>A0AAU8JLJ8</accession>
<dbReference type="AlphaFoldDB" id="A0AAU8JLJ8"/>